<proteinExistence type="predicted"/>
<feature type="non-terminal residue" evidence="2">
    <location>
        <position position="1"/>
    </location>
</feature>
<reference evidence="2" key="1">
    <citation type="journal article" date="2015" name="Nature">
        <title>Complex archaea that bridge the gap between prokaryotes and eukaryotes.</title>
        <authorList>
            <person name="Spang A."/>
            <person name="Saw J.H."/>
            <person name="Jorgensen S.L."/>
            <person name="Zaremba-Niedzwiedzka K."/>
            <person name="Martijn J."/>
            <person name="Lind A.E."/>
            <person name="van Eijk R."/>
            <person name="Schleper C."/>
            <person name="Guy L."/>
            <person name="Ettema T.J."/>
        </authorList>
    </citation>
    <scope>NUCLEOTIDE SEQUENCE</scope>
</reference>
<keyword evidence="1" id="KW-0472">Membrane</keyword>
<dbReference type="EMBL" id="LAZR01010069">
    <property type="protein sequence ID" value="KKM68992.1"/>
    <property type="molecule type" value="Genomic_DNA"/>
</dbReference>
<organism evidence="2">
    <name type="scientific">marine sediment metagenome</name>
    <dbReference type="NCBI Taxonomy" id="412755"/>
    <lineage>
        <taxon>unclassified sequences</taxon>
        <taxon>metagenomes</taxon>
        <taxon>ecological metagenomes</taxon>
    </lineage>
</organism>
<dbReference type="AlphaFoldDB" id="A0A0F9MIJ0"/>
<gene>
    <name evidence="2" type="ORF">LCGC14_1455410</name>
</gene>
<protein>
    <submittedName>
        <fullName evidence="2">Uncharacterized protein</fullName>
    </submittedName>
</protein>
<keyword evidence="1" id="KW-1133">Transmembrane helix</keyword>
<feature type="transmembrane region" description="Helical" evidence="1">
    <location>
        <begin position="25"/>
        <end position="48"/>
    </location>
</feature>
<name>A0A0F9MIJ0_9ZZZZ</name>
<comment type="caution">
    <text evidence="2">The sequence shown here is derived from an EMBL/GenBank/DDBJ whole genome shotgun (WGS) entry which is preliminary data.</text>
</comment>
<sequence>MLVIVFALLLSIVVGIILIRSDNSIAEGFGVLICALTTLMVLVALVTLPIERFECRTKIVEFISVKETVARARVGDAYIESAALQHKIVEANKWLARVQFYNDTIFDIYFTDEVDALTPIE</sequence>
<accession>A0A0F9MIJ0</accession>
<keyword evidence="1" id="KW-0812">Transmembrane</keyword>
<evidence type="ECO:0000313" key="2">
    <source>
        <dbReference type="EMBL" id="KKM68992.1"/>
    </source>
</evidence>
<evidence type="ECO:0000256" key="1">
    <source>
        <dbReference type="SAM" id="Phobius"/>
    </source>
</evidence>